<evidence type="ECO:0000256" key="1">
    <source>
        <dbReference type="ARBA" id="ARBA00022679"/>
    </source>
</evidence>
<dbReference type="InterPro" id="IPR013011">
    <property type="entry name" value="PTS_EIIB_2"/>
</dbReference>
<dbReference type="Proteomes" id="UP000032552">
    <property type="component" value="Unassembled WGS sequence"/>
</dbReference>
<dbReference type="InterPro" id="IPR003501">
    <property type="entry name" value="PTS_EIIB_2/3"/>
</dbReference>
<gene>
    <name evidence="3" type="ORF">LC0644_1714</name>
</gene>
<proteinExistence type="predicted"/>
<dbReference type="RefSeq" id="WP_003597000.1">
    <property type="nucleotide sequence ID" value="NZ_BAYM01000099.1"/>
</dbReference>
<dbReference type="GO" id="GO:0009401">
    <property type="term" value="P:phosphoenolpyruvate-dependent sugar phosphotransferase system"/>
    <property type="evidence" value="ECO:0007669"/>
    <property type="project" value="InterPro"/>
</dbReference>
<dbReference type="AlphaFoldDB" id="A0A0C9NYL8"/>
<feature type="domain" description="PTS EIIB type-2" evidence="2">
    <location>
        <begin position="2"/>
        <end position="92"/>
    </location>
</feature>
<dbReference type="SUPFAM" id="SSF52794">
    <property type="entry name" value="PTS system IIB component-like"/>
    <property type="match status" value="1"/>
</dbReference>
<accession>A0A0C9NYL8</accession>
<dbReference type="CDD" id="cd05563">
    <property type="entry name" value="PTS_IIB_ascorbate"/>
    <property type="match status" value="1"/>
</dbReference>
<sequence>MIKIVTVCGAGVGSSMMERLFAQQILDAEKIEAEVDASDISSVDPNAYDLVITTSDFANQLSESPTPIIRLDNLMDKAYLKSELLKHISGLDQSREVG</sequence>
<organism evidence="3 4">
    <name type="scientific">Lacticaseibacillus paracasei NRIC 0644</name>
    <dbReference type="NCBI Taxonomy" id="1435038"/>
    <lineage>
        <taxon>Bacteria</taxon>
        <taxon>Bacillati</taxon>
        <taxon>Bacillota</taxon>
        <taxon>Bacilli</taxon>
        <taxon>Lactobacillales</taxon>
        <taxon>Lactobacillaceae</taxon>
        <taxon>Lacticaseibacillus</taxon>
    </lineage>
</organism>
<comment type="caution">
    <text evidence="3">The sequence shown here is derived from an EMBL/GenBank/DDBJ whole genome shotgun (WGS) entry which is preliminary data.</text>
</comment>
<dbReference type="Gene3D" id="3.40.50.2300">
    <property type="match status" value="1"/>
</dbReference>
<dbReference type="EMBL" id="BAYM01000099">
    <property type="protein sequence ID" value="GAN37125.1"/>
    <property type="molecule type" value="Genomic_DNA"/>
</dbReference>
<evidence type="ECO:0000259" key="2">
    <source>
        <dbReference type="PROSITE" id="PS51099"/>
    </source>
</evidence>
<keyword evidence="1 3" id="KW-0808">Transferase</keyword>
<reference evidence="4" key="1">
    <citation type="submission" date="2014-05" db="EMBL/GenBank/DDBJ databases">
        <title>Whole genome sequencing of Lactobacillus casei NRIC0644.</title>
        <authorList>
            <person name="Atarashi H."/>
            <person name="Yoshida Y."/>
            <person name="Fujimura S."/>
            <person name="Tanaka N."/>
            <person name="Shiwa Y."/>
            <person name="Yoshikawa H."/>
            <person name="Okada S."/>
            <person name="Nakagawa J."/>
        </authorList>
    </citation>
    <scope>NUCLEOTIDE SEQUENCE [LARGE SCALE GENOMIC DNA]</scope>
    <source>
        <strain evidence="4">NRIC0644</strain>
    </source>
</reference>
<dbReference type="GO" id="GO:0008982">
    <property type="term" value="F:protein-N(PI)-phosphohistidine-sugar phosphotransferase activity"/>
    <property type="evidence" value="ECO:0007669"/>
    <property type="project" value="InterPro"/>
</dbReference>
<dbReference type="Pfam" id="PF02302">
    <property type="entry name" value="PTS_IIB"/>
    <property type="match status" value="1"/>
</dbReference>
<name>A0A0C9NYL8_LACPA</name>
<dbReference type="PROSITE" id="PS51099">
    <property type="entry name" value="PTS_EIIB_TYPE_2"/>
    <property type="match status" value="1"/>
</dbReference>
<evidence type="ECO:0000313" key="3">
    <source>
        <dbReference type="EMBL" id="GAN37125.1"/>
    </source>
</evidence>
<evidence type="ECO:0000313" key="4">
    <source>
        <dbReference type="Proteomes" id="UP000032552"/>
    </source>
</evidence>
<protein>
    <submittedName>
        <fullName evidence="3">Phosphotransferase system, lactose/cellobiose-specific IIB subunit</fullName>
    </submittedName>
</protein>
<dbReference type="InterPro" id="IPR036095">
    <property type="entry name" value="PTS_EIIB-like_sf"/>
</dbReference>